<dbReference type="PROSITE" id="PS51292">
    <property type="entry name" value="ZF_RING_CH"/>
    <property type="match status" value="1"/>
</dbReference>
<name>A0AAQ3JZ08_9LILI</name>
<evidence type="ECO:0000256" key="3">
    <source>
        <dbReference type="ARBA" id="ARBA00022833"/>
    </source>
</evidence>
<sequence length="204" mass="21610">MADGEQRSVADAAVVDAAVVVVVVVELDDRTVLEDAVEEEAGGGKKGAAAGGSAPAAEVGVAGAVVVDVAGSGDGAMMDDGSGFEATACRICHLSPDRGEKGSGLFHLGCGCKGELGTAHRHCAEAWFRVKGNRYCEICGANAKNITGEDDSKFMDEWYERGEMSNRNSPERCGCLRRQSFCNFLMACLVIAFILPWFFRVNMF</sequence>
<keyword evidence="4" id="KW-0472">Membrane</keyword>
<keyword evidence="1" id="KW-0479">Metal-binding</keyword>
<gene>
    <name evidence="6" type="ORF">Cni_G06642</name>
</gene>
<dbReference type="Gene3D" id="3.30.40.10">
    <property type="entry name" value="Zinc/RING finger domain, C3HC4 (zinc finger)"/>
    <property type="match status" value="1"/>
</dbReference>
<evidence type="ECO:0000313" key="6">
    <source>
        <dbReference type="EMBL" id="WOK97934.1"/>
    </source>
</evidence>
<evidence type="ECO:0000313" key="7">
    <source>
        <dbReference type="Proteomes" id="UP001327560"/>
    </source>
</evidence>
<evidence type="ECO:0000256" key="2">
    <source>
        <dbReference type="ARBA" id="ARBA00022771"/>
    </source>
</evidence>
<dbReference type="InterPro" id="IPR011016">
    <property type="entry name" value="Znf_RING-CH"/>
</dbReference>
<dbReference type="PANTHER" id="PTHR46214:SF8">
    <property type="entry name" value="RING_FYVE_PHD ZINC FINGER SUPERFAMILY PROTEIN"/>
    <property type="match status" value="1"/>
</dbReference>
<dbReference type="PANTHER" id="PTHR46214">
    <property type="entry name" value="ZINC FINGER, RING-CH-TYPE"/>
    <property type="match status" value="1"/>
</dbReference>
<dbReference type="Pfam" id="PF12906">
    <property type="entry name" value="RINGv"/>
    <property type="match status" value="1"/>
</dbReference>
<keyword evidence="4" id="KW-1133">Transmembrane helix</keyword>
<reference evidence="6 7" key="1">
    <citation type="submission" date="2023-10" db="EMBL/GenBank/DDBJ databases">
        <title>Chromosome-scale genome assembly provides insights into flower coloration mechanisms of Canna indica.</title>
        <authorList>
            <person name="Li C."/>
        </authorList>
    </citation>
    <scope>NUCLEOTIDE SEQUENCE [LARGE SCALE GENOMIC DNA]</scope>
    <source>
        <tissue evidence="6">Flower</tissue>
    </source>
</reference>
<proteinExistence type="predicted"/>
<dbReference type="SUPFAM" id="SSF57850">
    <property type="entry name" value="RING/U-box"/>
    <property type="match status" value="1"/>
</dbReference>
<organism evidence="6 7">
    <name type="scientific">Canna indica</name>
    <name type="common">Indian-shot</name>
    <dbReference type="NCBI Taxonomy" id="4628"/>
    <lineage>
        <taxon>Eukaryota</taxon>
        <taxon>Viridiplantae</taxon>
        <taxon>Streptophyta</taxon>
        <taxon>Embryophyta</taxon>
        <taxon>Tracheophyta</taxon>
        <taxon>Spermatophyta</taxon>
        <taxon>Magnoliopsida</taxon>
        <taxon>Liliopsida</taxon>
        <taxon>Zingiberales</taxon>
        <taxon>Cannaceae</taxon>
        <taxon>Canna</taxon>
    </lineage>
</organism>
<feature type="transmembrane region" description="Helical" evidence="4">
    <location>
        <begin position="181"/>
        <end position="199"/>
    </location>
</feature>
<evidence type="ECO:0000259" key="5">
    <source>
        <dbReference type="PROSITE" id="PS51292"/>
    </source>
</evidence>
<keyword evidence="7" id="KW-1185">Reference proteome</keyword>
<dbReference type="InterPro" id="IPR013083">
    <property type="entry name" value="Znf_RING/FYVE/PHD"/>
</dbReference>
<dbReference type="SMART" id="SM00744">
    <property type="entry name" value="RINGv"/>
    <property type="match status" value="1"/>
</dbReference>
<keyword evidence="4" id="KW-0812">Transmembrane</keyword>
<feature type="domain" description="RING-CH-type" evidence="5">
    <location>
        <begin position="81"/>
        <end position="146"/>
    </location>
</feature>
<evidence type="ECO:0000256" key="1">
    <source>
        <dbReference type="ARBA" id="ARBA00022723"/>
    </source>
</evidence>
<protein>
    <recommendedName>
        <fullName evidence="5">RING-CH-type domain-containing protein</fullName>
    </recommendedName>
</protein>
<evidence type="ECO:0000256" key="4">
    <source>
        <dbReference type="SAM" id="Phobius"/>
    </source>
</evidence>
<accession>A0AAQ3JZ08</accession>
<dbReference type="Proteomes" id="UP001327560">
    <property type="component" value="Chromosome 2"/>
</dbReference>
<keyword evidence="2" id="KW-0863">Zinc-finger</keyword>
<dbReference type="GO" id="GO:0008270">
    <property type="term" value="F:zinc ion binding"/>
    <property type="evidence" value="ECO:0007669"/>
    <property type="project" value="UniProtKB-KW"/>
</dbReference>
<dbReference type="AlphaFoldDB" id="A0AAQ3JZ08"/>
<dbReference type="EMBL" id="CP136891">
    <property type="protein sequence ID" value="WOK97934.1"/>
    <property type="molecule type" value="Genomic_DNA"/>
</dbReference>
<keyword evidence="3" id="KW-0862">Zinc</keyword>